<protein>
    <submittedName>
        <fullName evidence="2">Uncharacterized protein</fullName>
    </submittedName>
</protein>
<accession>A0AAD7DFA1</accession>
<keyword evidence="1" id="KW-0732">Signal</keyword>
<dbReference type="AlphaFoldDB" id="A0AAD7DFA1"/>
<evidence type="ECO:0000256" key="1">
    <source>
        <dbReference type="SAM" id="SignalP"/>
    </source>
</evidence>
<gene>
    <name evidence="2" type="ORF">B0H17DRAFT_1065682</name>
</gene>
<evidence type="ECO:0000313" key="3">
    <source>
        <dbReference type="Proteomes" id="UP001221757"/>
    </source>
</evidence>
<proteinExistence type="predicted"/>
<name>A0AAD7DFA1_MYCRO</name>
<dbReference type="EMBL" id="JARKIE010000068">
    <property type="protein sequence ID" value="KAJ7689921.1"/>
    <property type="molecule type" value="Genomic_DNA"/>
</dbReference>
<dbReference type="Proteomes" id="UP001221757">
    <property type="component" value="Unassembled WGS sequence"/>
</dbReference>
<feature type="signal peptide" evidence="1">
    <location>
        <begin position="1"/>
        <end position="18"/>
    </location>
</feature>
<reference evidence="2" key="1">
    <citation type="submission" date="2023-03" db="EMBL/GenBank/DDBJ databases">
        <title>Massive genome expansion in bonnet fungi (Mycena s.s.) driven by repeated elements and novel gene families across ecological guilds.</title>
        <authorList>
            <consortium name="Lawrence Berkeley National Laboratory"/>
            <person name="Harder C.B."/>
            <person name="Miyauchi S."/>
            <person name="Viragh M."/>
            <person name="Kuo A."/>
            <person name="Thoen E."/>
            <person name="Andreopoulos B."/>
            <person name="Lu D."/>
            <person name="Skrede I."/>
            <person name="Drula E."/>
            <person name="Henrissat B."/>
            <person name="Morin E."/>
            <person name="Kohler A."/>
            <person name="Barry K."/>
            <person name="LaButti K."/>
            <person name="Morin E."/>
            <person name="Salamov A."/>
            <person name="Lipzen A."/>
            <person name="Mereny Z."/>
            <person name="Hegedus B."/>
            <person name="Baldrian P."/>
            <person name="Stursova M."/>
            <person name="Weitz H."/>
            <person name="Taylor A."/>
            <person name="Grigoriev I.V."/>
            <person name="Nagy L.G."/>
            <person name="Martin F."/>
            <person name="Kauserud H."/>
        </authorList>
    </citation>
    <scope>NUCLEOTIDE SEQUENCE</scope>
    <source>
        <strain evidence="2">CBHHK067</strain>
    </source>
</reference>
<feature type="chain" id="PRO_5042053751" evidence="1">
    <location>
        <begin position="19"/>
        <end position="57"/>
    </location>
</feature>
<organism evidence="2 3">
    <name type="scientific">Mycena rosella</name>
    <name type="common">Pink bonnet</name>
    <name type="synonym">Agaricus rosellus</name>
    <dbReference type="NCBI Taxonomy" id="1033263"/>
    <lineage>
        <taxon>Eukaryota</taxon>
        <taxon>Fungi</taxon>
        <taxon>Dikarya</taxon>
        <taxon>Basidiomycota</taxon>
        <taxon>Agaricomycotina</taxon>
        <taxon>Agaricomycetes</taxon>
        <taxon>Agaricomycetidae</taxon>
        <taxon>Agaricales</taxon>
        <taxon>Marasmiineae</taxon>
        <taxon>Mycenaceae</taxon>
        <taxon>Mycena</taxon>
    </lineage>
</organism>
<keyword evidence="3" id="KW-1185">Reference proteome</keyword>
<comment type="caution">
    <text evidence="2">The sequence shown here is derived from an EMBL/GenBank/DDBJ whole genome shotgun (WGS) entry which is preliminary data.</text>
</comment>
<evidence type="ECO:0000313" key="2">
    <source>
        <dbReference type="EMBL" id="KAJ7689921.1"/>
    </source>
</evidence>
<sequence length="57" mass="6044">MHFKSIAFITTLFAVAAAQTDCLTILKGAACPVGYRVCGPVRVDQTKCCPNADICPL</sequence>